<protein>
    <recommendedName>
        <fullName evidence="5">Lipoprotein</fullName>
    </recommendedName>
</protein>
<dbReference type="RefSeq" id="WP_395809266.1">
    <property type="nucleotide sequence ID" value="NZ_CP043494.1"/>
</dbReference>
<dbReference type="PROSITE" id="PS51257">
    <property type="entry name" value="PROKAR_LIPOPROTEIN"/>
    <property type="match status" value="1"/>
</dbReference>
<evidence type="ECO:0000256" key="1">
    <source>
        <dbReference type="SAM" id="MobiDB-lite"/>
    </source>
</evidence>
<dbReference type="Proteomes" id="UP001611383">
    <property type="component" value="Chromosome"/>
</dbReference>
<sequence length="110" mass="11490">MSLAKNLIFVVLAASLTACGGAELEQNETEPVTPPAGEQTVDGTGDEGTVSALAACDGGHTYCYVECYDGSGYWYNVGHISVVGDGNCIEAGRAFCSSYGWTRKGSCWGY</sequence>
<dbReference type="EMBL" id="CP043494">
    <property type="protein sequence ID" value="WNG50328.1"/>
    <property type="molecule type" value="Genomic_DNA"/>
</dbReference>
<evidence type="ECO:0000313" key="3">
    <source>
        <dbReference type="EMBL" id="WNG50328.1"/>
    </source>
</evidence>
<name>A0ABY9X4M7_9BACT</name>
<organism evidence="3 4">
    <name type="scientific">Archangium minus</name>
    <dbReference type="NCBI Taxonomy" id="83450"/>
    <lineage>
        <taxon>Bacteria</taxon>
        <taxon>Pseudomonadati</taxon>
        <taxon>Myxococcota</taxon>
        <taxon>Myxococcia</taxon>
        <taxon>Myxococcales</taxon>
        <taxon>Cystobacterineae</taxon>
        <taxon>Archangiaceae</taxon>
        <taxon>Archangium</taxon>
    </lineage>
</organism>
<feature type="region of interest" description="Disordered" evidence="1">
    <location>
        <begin position="25"/>
        <end position="46"/>
    </location>
</feature>
<evidence type="ECO:0000313" key="4">
    <source>
        <dbReference type="Proteomes" id="UP001611383"/>
    </source>
</evidence>
<accession>A0ABY9X4M7</accession>
<keyword evidence="2" id="KW-0732">Signal</keyword>
<keyword evidence="4" id="KW-1185">Reference proteome</keyword>
<proteinExistence type="predicted"/>
<feature type="signal peptide" evidence="2">
    <location>
        <begin position="1"/>
        <end position="20"/>
    </location>
</feature>
<feature type="chain" id="PRO_5045741348" description="Lipoprotein" evidence="2">
    <location>
        <begin position="21"/>
        <end position="110"/>
    </location>
</feature>
<evidence type="ECO:0000256" key="2">
    <source>
        <dbReference type="SAM" id="SignalP"/>
    </source>
</evidence>
<evidence type="ECO:0008006" key="5">
    <source>
        <dbReference type="Google" id="ProtNLM"/>
    </source>
</evidence>
<reference evidence="3 4" key="1">
    <citation type="submission" date="2019-08" db="EMBL/GenBank/DDBJ databases">
        <title>Archangium and Cystobacter genomes.</title>
        <authorList>
            <person name="Chen I.-C.K."/>
            <person name="Wielgoss S."/>
        </authorList>
    </citation>
    <scope>NUCLEOTIDE SEQUENCE [LARGE SCALE GENOMIC DNA]</scope>
    <source>
        <strain evidence="3 4">Cbm 6</strain>
    </source>
</reference>
<gene>
    <name evidence="3" type="ORF">F0U60_44005</name>
</gene>